<dbReference type="EMBL" id="CACSLK010012206">
    <property type="protein sequence ID" value="CAA0814457.1"/>
    <property type="molecule type" value="Genomic_DNA"/>
</dbReference>
<dbReference type="PANTHER" id="PTHR34130:SF3">
    <property type="entry name" value="DUF1645 FAMILY PROTEIN"/>
    <property type="match status" value="1"/>
</dbReference>
<proteinExistence type="predicted"/>
<sequence>MVTQEPLLEKALYYSIDGYESDEALSLCDLPLHSDLVHTVQESQQDPLEQDHHFEFFFPSSPSFPPENIIFCGKIITPDKKSSSKEASKKPAEIMKIKKRRGWGLIRWMVSSSRKGTTIIHKDHLLLFGKSSRLSSQHKVELRDIKIRQSSRQLSQSDGGGSGLSRLIRLLSCGGKHHPSAMVVKSTRGIFDFPEI</sequence>
<protein>
    <submittedName>
        <fullName evidence="1">Uncharacterized protein</fullName>
    </submittedName>
</protein>
<reference evidence="1" key="1">
    <citation type="submission" date="2019-12" db="EMBL/GenBank/DDBJ databases">
        <authorList>
            <person name="Scholes J."/>
        </authorList>
    </citation>
    <scope>NUCLEOTIDE SEQUENCE</scope>
</reference>
<dbReference type="PANTHER" id="PTHR34130">
    <property type="entry name" value="OS08G0243800 PROTEIN"/>
    <property type="match status" value="1"/>
</dbReference>
<accession>A0A9N7MT28</accession>
<organism evidence="1 2">
    <name type="scientific">Striga hermonthica</name>
    <name type="common">Purple witchweed</name>
    <name type="synonym">Buchnera hermonthica</name>
    <dbReference type="NCBI Taxonomy" id="68872"/>
    <lineage>
        <taxon>Eukaryota</taxon>
        <taxon>Viridiplantae</taxon>
        <taxon>Streptophyta</taxon>
        <taxon>Embryophyta</taxon>
        <taxon>Tracheophyta</taxon>
        <taxon>Spermatophyta</taxon>
        <taxon>Magnoliopsida</taxon>
        <taxon>eudicotyledons</taxon>
        <taxon>Gunneridae</taxon>
        <taxon>Pentapetalae</taxon>
        <taxon>asterids</taxon>
        <taxon>lamiids</taxon>
        <taxon>Lamiales</taxon>
        <taxon>Orobanchaceae</taxon>
        <taxon>Buchnereae</taxon>
        <taxon>Striga</taxon>
    </lineage>
</organism>
<dbReference type="Proteomes" id="UP001153555">
    <property type="component" value="Unassembled WGS sequence"/>
</dbReference>
<evidence type="ECO:0000313" key="2">
    <source>
        <dbReference type="Proteomes" id="UP001153555"/>
    </source>
</evidence>
<gene>
    <name evidence="1" type="ORF">SHERM_14749</name>
</gene>
<name>A0A9N7MT28_STRHE</name>
<dbReference type="OrthoDB" id="1576948at2759"/>
<keyword evidence="2" id="KW-1185">Reference proteome</keyword>
<evidence type="ECO:0000313" key="1">
    <source>
        <dbReference type="EMBL" id="CAA0814457.1"/>
    </source>
</evidence>
<dbReference type="AlphaFoldDB" id="A0A9N7MT28"/>
<comment type="caution">
    <text evidence="1">The sequence shown here is derived from an EMBL/GenBank/DDBJ whole genome shotgun (WGS) entry which is preliminary data.</text>
</comment>